<dbReference type="Proteomes" id="UP001187471">
    <property type="component" value="Unassembled WGS sequence"/>
</dbReference>
<feature type="chain" id="PRO_5041711315" evidence="2">
    <location>
        <begin position="20"/>
        <end position="145"/>
    </location>
</feature>
<feature type="signal peptide" evidence="2">
    <location>
        <begin position="1"/>
        <end position="19"/>
    </location>
</feature>
<reference evidence="3" key="1">
    <citation type="submission" date="2022-12" db="EMBL/GenBank/DDBJ databases">
        <title>Draft genome assemblies for two species of Escallonia (Escalloniales).</title>
        <authorList>
            <person name="Chanderbali A."/>
            <person name="Dervinis C."/>
            <person name="Anghel I."/>
            <person name="Soltis D."/>
            <person name="Soltis P."/>
            <person name="Zapata F."/>
        </authorList>
    </citation>
    <scope>NUCLEOTIDE SEQUENCE</scope>
    <source>
        <strain evidence="3">UCBG92.1500</strain>
        <tissue evidence="3">Leaf</tissue>
    </source>
</reference>
<dbReference type="InterPro" id="IPR053211">
    <property type="entry name" value="DNA_repair-toleration"/>
</dbReference>
<evidence type="ECO:0000256" key="2">
    <source>
        <dbReference type="SAM" id="SignalP"/>
    </source>
</evidence>
<gene>
    <name evidence="3" type="ORF">RJ640_022804</name>
</gene>
<organism evidence="3 4">
    <name type="scientific">Escallonia rubra</name>
    <dbReference type="NCBI Taxonomy" id="112253"/>
    <lineage>
        <taxon>Eukaryota</taxon>
        <taxon>Viridiplantae</taxon>
        <taxon>Streptophyta</taxon>
        <taxon>Embryophyta</taxon>
        <taxon>Tracheophyta</taxon>
        <taxon>Spermatophyta</taxon>
        <taxon>Magnoliopsida</taxon>
        <taxon>eudicotyledons</taxon>
        <taxon>Gunneridae</taxon>
        <taxon>Pentapetalae</taxon>
        <taxon>asterids</taxon>
        <taxon>campanulids</taxon>
        <taxon>Escalloniales</taxon>
        <taxon>Escalloniaceae</taxon>
        <taxon>Escallonia</taxon>
    </lineage>
</organism>
<name>A0AA88S5M1_9ASTE</name>
<accession>A0AA88S5M1</accession>
<dbReference type="PANTHER" id="PTHR48060">
    <property type="entry name" value="DNA DAMAGE-REPAIR/TOLERATION PROTEIN DRT100"/>
    <property type="match status" value="1"/>
</dbReference>
<protein>
    <submittedName>
        <fullName evidence="3">Uncharacterized protein</fullName>
    </submittedName>
</protein>
<evidence type="ECO:0000313" key="3">
    <source>
        <dbReference type="EMBL" id="KAK2992426.1"/>
    </source>
</evidence>
<dbReference type="PANTHER" id="PTHR48060:SF21">
    <property type="entry name" value="L DOMAIN-LIKE PROTEIN"/>
    <property type="match status" value="1"/>
</dbReference>
<dbReference type="InterPro" id="IPR032675">
    <property type="entry name" value="LRR_dom_sf"/>
</dbReference>
<proteinExistence type="predicted"/>
<comment type="caution">
    <text evidence="3">The sequence shown here is derived from an EMBL/GenBank/DDBJ whole genome shotgun (WGS) entry which is preliminary data.</text>
</comment>
<evidence type="ECO:0000256" key="1">
    <source>
        <dbReference type="ARBA" id="ARBA00022729"/>
    </source>
</evidence>
<dbReference type="EMBL" id="JAVXUO010000408">
    <property type="protein sequence ID" value="KAK2992426.1"/>
    <property type="molecule type" value="Genomic_DNA"/>
</dbReference>
<sequence length="145" mass="15663">MAKLRGASALLVLALKAISIEEPNIIFTRNWSEGIAFSKWIGISCSNDGRAATLNLSNMGLKGTIGPSPENISNKVFMAISLMNFGRLHQLQSLKQQLNEYGGKLPSSLSKMLGAQTTLSCSKQVPSKNIKRIGNLTKLEICTVV</sequence>
<dbReference type="Gene3D" id="3.80.10.10">
    <property type="entry name" value="Ribonuclease Inhibitor"/>
    <property type="match status" value="1"/>
</dbReference>
<dbReference type="SUPFAM" id="SSF52058">
    <property type="entry name" value="L domain-like"/>
    <property type="match status" value="1"/>
</dbReference>
<dbReference type="AlphaFoldDB" id="A0AA88S5M1"/>
<evidence type="ECO:0000313" key="4">
    <source>
        <dbReference type="Proteomes" id="UP001187471"/>
    </source>
</evidence>
<keyword evidence="1 2" id="KW-0732">Signal</keyword>
<keyword evidence="4" id="KW-1185">Reference proteome</keyword>